<accession>A0A2P8D1Z5</accession>
<comment type="caution">
    <text evidence="1">The sequence shown here is derived from an EMBL/GenBank/DDBJ whole genome shotgun (WGS) entry which is preliminary data.</text>
</comment>
<dbReference type="AlphaFoldDB" id="A0A2P8D1Z5"/>
<dbReference type="RefSeq" id="WP_106523835.1">
    <property type="nucleotide sequence ID" value="NZ_PYGD01000006.1"/>
</dbReference>
<dbReference type="OrthoDB" id="1495057at2"/>
<evidence type="ECO:0000313" key="2">
    <source>
        <dbReference type="Proteomes" id="UP000240572"/>
    </source>
</evidence>
<gene>
    <name evidence="1" type="ORF">B0I18_106250</name>
</gene>
<proteinExistence type="predicted"/>
<name>A0A2P8D1Z5_9BACT</name>
<evidence type="ECO:0000313" key="1">
    <source>
        <dbReference type="EMBL" id="PSK91238.1"/>
    </source>
</evidence>
<protein>
    <submittedName>
        <fullName evidence="1">Uncharacterized protein</fullName>
    </submittedName>
</protein>
<dbReference type="Proteomes" id="UP000240572">
    <property type="component" value="Unassembled WGS sequence"/>
</dbReference>
<sequence>MNQQINDIRFKALALNFRQLPYIGRAAAAFEKAKETGELATLLRFHGDEAINLTEELYFRDDMDFFIGYYAIVTAALLTGYVSAPAPADLVAEGMALLGNEHVARYYTEYYPLILPQVFKTAVLSPAATGKDLAQQELDRQFELLLLLLRSRMKDEDIDSFLFLLDDGAFRVGNLGWVDIARLWDLIGDNRELQKIREEPVKYQQVLSLISGFSKFINYLNEYAALLKRASYNPLWHAVAWELEGYWFTRLKTKSGDTLKQGLQRLGELVRAVSMSGNESNEPLEEWQSASAGELVQAGESLNYLMQEEHQSLAQQLNL</sequence>
<reference evidence="1 2" key="1">
    <citation type="submission" date="2018-03" db="EMBL/GenBank/DDBJ databases">
        <title>Genomic Encyclopedia of Type Strains, Phase III (KMG-III): the genomes of soil and plant-associated and newly described type strains.</title>
        <authorList>
            <person name="Whitman W."/>
        </authorList>
    </citation>
    <scope>NUCLEOTIDE SEQUENCE [LARGE SCALE GENOMIC DNA]</scope>
    <source>
        <strain evidence="1 2">CGMCC 1.12700</strain>
    </source>
</reference>
<organism evidence="1 2">
    <name type="scientific">Taibaiella chishuiensis</name>
    <dbReference type="NCBI Taxonomy" id="1434707"/>
    <lineage>
        <taxon>Bacteria</taxon>
        <taxon>Pseudomonadati</taxon>
        <taxon>Bacteroidota</taxon>
        <taxon>Chitinophagia</taxon>
        <taxon>Chitinophagales</taxon>
        <taxon>Chitinophagaceae</taxon>
        <taxon>Taibaiella</taxon>
    </lineage>
</organism>
<dbReference type="EMBL" id="PYGD01000006">
    <property type="protein sequence ID" value="PSK91238.1"/>
    <property type="molecule type" value="Genomic_DNA"/>
</dbReference>
<keyword evidence="2" id="KW-1185">Reference proteome</keyword>